<gene>
    <name evidence="1" type="ORF">KIN20_000322</name>
</gene>
<comment type="caution">
    <text evidence="1">The sequence shown here is derived from an EMBL/GenBank/DDBJ whole genome shotgun (WGS) entry which is preliminary data.</text>
</comment>
<reference evidence="1" key="1">
    <citation type="submission" date="2021-06" db="EMBL/GenBank/DDBJ databases">
        <title>Parelaphostrongylus tenuis whole genome reference sequence.</title>
        <authorList>
            <person name="Garwood T.J."/>
            <person name="Larsen P.A."/>
            <person name="Fountain-Jones N.M."/>
            <person name="Garbe J.R."/>
            <person name="Macchietto M.G."/>
            <person name="Kania S.A."/>
            <person name="Gerhold R.W."/>
            <person name="Richards J.E."/>
            <person name="Wolf T.M."/>
        </authorList>
    </citation>
    <scope>NUCLEOTIDE SEQUENCE</scope>
    <source>
        <strain evidence="1">MNPRO001-30</strain>
        <tissue evidence="1">Meninges</tissue>
    </source>
</reference>
<name>A0AAD5MB21_PARTN</name>
<sequence length="110" mass="12174">MNRQDECLVIICDFAPTSRRIFDLGPRDPTPPHTVFLMQDCERFGPQKHLADPKTTTSDGTPPSLSSLNMVYSTYTSVCMKAFGIAECGNAVRAFVSRLVMQTVTLQTSI</sequence>
<dbReference type="Proteomes" id="UP001196413">
    <property type="component" value="Unassembled WGS sequence"/>
</dbReference>
<protein>
    <submittedName>
        <fullName evidence="1">Uncharacterized protein</fullName>
    </submittedName>
</protein>
<evidence type="ECO:0000313" key="2">
    <source>
        <dbReference type="Proteomes" id="UP001196413"/>
    </source>
</evidence>
<accession>A0AAD5MB21</accession>
<organism evidence="1 2">
    <name type="scientific">Parelaphostrongylus tenuis</name>
    <name type="common">Meningeal worm</name>
    <dbReference type="NCBI Taxonomy" id="148309"/>
    <lineage>
        <taxon>Eukaryota</taxon>
        <taxon>Metazoa</taxon>
        <taxon>Ecdysozoa</taxon>
        <taxon>Nematoda</taxon>
        <taxon>Chromadorea</taxon>
        <taxon>Rhabditida</taxon>
        <taxon>Rhabditina</taxon>
        <taxon>Rhabditomorpha</taxon>
        <taxon>Strongyloidea</taxon>
        <taxon>Metastrongylidae</taxon>
        <taxon>Parelaphostrongylus</taxon>
    </lineage>
</organism>
<keyword evidence="2" id="KW-1185">Reference proteome</keyword>
<dbReference type="EMBL" id="JAHQIW010000057">
    <property type="protein sequence ID" value="KAJ1345726.1"/>
    <property type="molecule type" value="Genomic_DNA"/>
</dbReference>
<proteinExistence type="predicted"/>
<dbReference type="AlphaFoldDB" id="A0AAD5MB21"/>
<evidence type="ECO:0000313" key="1">
    <source>
        <dbReference type="EMBL" id="KAJ1345726.1"/>
    </source>
</evidence>